<dbReference type="Pfam" id="PF20957">
    <property type="entry name" value="GxGYxYP_N_2nd"/>
    <property type="match status" value="1"/>
</dbReference>
<dbReference type="InterPro" id="IPR048310">
    <property type="entry name" value="GxGYxYP_N_2nd"/>
</dbReference>
<feature type="domain" description="Tyrosine specific protein phosphatases" evidence="1">
    <location>
        <begin position="197"/>
        <end position="245"/>
    </location>
</feature>
<proteinExistence type="predicted"/>
<dbReference type="PANTHER" id="PTHR37321:SF1">
    <property type="entry name" value="EXPORTED PROTEIN"/>
    <property type="match status" value="1"/>
</dbReference>
<dbReference type="Pfam" id="PF16216">
    <property type="entry name" value="GxGYxYP_N"/>
    <property type="match status" value="1"/>
</dbReference>
<dbReference type="eggNOG" id="COG1595">
    <property type="taxonomic scope" value="Bacteria"/>
</dbReference>
<evidence type="ECO:0000259" key="1">
    <source>
        <dbReference type="PROSITE" id="PS50056"/>
    </source>
</evidence>
<dbReference type="KEGG" id="cbv:U729_1001"/>
<dbReference type="Pfam" id="PF14323">
    <property type="entry name" value="GxGYxYP_C"/>
    <property type="match status" value="1"/>
</dbReference>
<keyword evidence="3" id="KW-1185">Reference proteome</keyword>
<dbReference type="Gene3D" id="3.90.190.10">
    <property type="entry name" value="Protein tyrosine phosphatase superfamily"/>
    <property type="match status" value="1"/>
</dbReference>
<evidence type="ECO:0000313" key="3">
    <source>
        <dbReference type="Proteomes" id="UP000030635"/>
    </source>
</evidence>
<accession>A0A0A7FRX8</accession>
<organism evidence="2 3">
    <name type="scientific">Clostridium baratii str. Sullivan</name>
    <dbReference type="NCBI Taxonomy" id="1415775"/>
    <lineage>
        <taxon>Bacteria</taxon>
        <taxon>Bacillati</taxon>
        <taxon>Bacillota</taxon>
        <taxon>Clostridia</taxon>
        <taxon>Eubacteriales</taxon>
        <taxon>Clostridiaceae</taxon>
        <taxon>Clostridium</taxon>
    </lineage>
</organism>
<dbReference type="PROSITE" id="PS00383">
    <property type="entry name" value="TYR_PHOSPHATASE_1"/>
    <property type="match status" value="1"/>
</dbReference>
<reference evidence="2 3" key="1">
    <citation type="journal article" date="2015" name="Infect. Genet. Evol.">
        <title>Genomic sequences of six botulinum neurotoxin-producing strains representing three clostridial species illustrate the mobility and diversity of botulinum neurotoxin genes.</title>
        <authorList>
            <person name="Smith T.J."/>
            <person name="Hill K.K."/>
            <person name="Xie G."/>
            <person name="Foley B.T."/>
            <person name="Williamson C.H."/>
            <person name="Foster J.T."/>
            <person name="Johnson S.L."/>
            <person name="Chertkov O."/>
            <person name="Teshima H."/>
            <person name="Gibbons H.S."/>
            <person name="Johnsky L.A."/>
            <person name="Karavis M.A."/>
            <person name="Smith L.A."/>
        </authorList>
    </citation>
    <scope>NUCLEOTIDE SEQUENCE [LARGE SCALE GENOMIC DNA]</scope>
    <source>
        <strain evidence="2">Sullivan</strain>
    </source>
</reference>
<dbReference type="InterPro" id="IPR000387">
    <property type="entry name" value="Tyr_Pase_dom"/>
</dbReference>
<dbReference type="EMBL" id="CP006905">
    <property type="protein sequence ID" value="AIY82283.1"/>
    <property type="molecule type" value="Genomic_DNA"/>
</dbReference>
<dbReference type="RefSeq" id="WP_039312183.1">
    <property type="nucleotide sequence ID" value="NZ_CP006905.1"/>
</dbReference>
<dbReference type="SMART" id="SM01301">
    <property type="entry name" value="PTPlike_phytase"/>
    <property type="match status" value="1"/>
</dbReference>
<dbReference type="SUPFAM" id="SSF52799">
    <property type="entry name" value="(Phosphotyrosine protein) phosphatases II"/>
    <property type="match status" value="1"/>
</dbReference>
<dbReference type="AlphaFoldDB" id="A0A0A7FRX8"/>
<dbReference type="PANTHER" id="PTHR37321">
    <property type="entry name" value="EXPORTED PROTEIN-RELATED"/>
    <property type="match status" value="1"/>
</dbReference>
<protein>
    <submittedName>
        <fullName evidence="2">Dual specificity phosphatase, catalytic domain protein</fullName>
    </submittedName>
</protein>
<dbReference type="eggNOG" id="COG2453">
    <property type="taxonomic scope" value="Bacteria"/>
</dbReference>
<dbReference type="HOGENOM" id="CLU_344761_0_0_9"/>
<dbReference type="OrthoDB" id="3799094at2"/>
<dbReference type="Pfam" id="PF20958">
    <property type="entry name" value="GxGYxYP_N_3rd"/>
    <property type="match status" value="1"/>
</dbReference>
<dbReference type="InterPro" id="IPR016130">
    <property type="entry name" value="Tyr_Pase_AS"/>
</dbReference>
<sequence length="801" mass="91384">MKKYLKTLLIIGLTFIYTLGFSICPKALPNDLNLVLDSSTTNKLNKHFRKSTDPIDISKNPNLNLTGLDKLNISGSSQFTDGSLSLIKDSIGDKNIIVVDLREESHGFINGLAVSWENKLNNANAGLSLSEITNDENQKLQSIKLNEPLTFYSNKDIKKQITPTKVENEATLVKNKGLSYVRIPVTDGKLPSEDMVNYFVNFVKNQPKNSWLHFHCKAGLGRTTTFMIMYDIMKNCKDVSLNDIITRQVILSNMSESSAKGFFSGSRFDFLNKFYNRCKSNEFSAPSKNTSSTNSNPTDSYIKNSIMPKHLYVISENDMTKEERTMIATLQGLVATKSTKQIYITTSSEPDYNIWLKDLKKNYKVKYKKLKDPWKLIKKFKNDIGGYVLYSNKNFHSINNACSLASLKDSIAIDETLESKLKEYGITNLTGDCRNTDKEWGYKNLWNSGLNHSIVIELSPEKAMPLRDYAIMSKSLMFYEDSVKDETLRSKIFESMDNNSHCLGWGPDEHTNVSIASKYGVDVVAADWSYNLSILSSFPSNPIKQKTNNNFIDEDGVHYVTFIMSDGDNQQWLLGSNYGSKDWFGSSYRESFNLGWSLSPSLYYLAPTVFNRYYESAGSSNYSDNYIVPPSGNGYMYPSKFPSDKLNSYTEILNDYMGKCDQNYVLILDDETLYRKDIWDKYTKHNNIDGLFYLNYNKNNSYSGKTIWSNNKPVVSCRDLLWGGLEDENTLVKNINERVNKGFTNKKDITSYTFVCVHVWSNTMNNVQYVVSKLNENPKVRVVTPNNFMDLIKKNVSHNYI</sequence>
<dbReference type="InterPro" id="IPR038410">
    <property type="entry name" value="GxGYxYP_C_sf"/>
</dbReference>
<dbReference type="Pfam" id="PF14566">
    <property type="entry name" value="PTPlike_phytase"/>
    <property type="match status" value="1"/>
</dbReference>
<dbReference type="InterPro" id="IPR032626">
    <property type="entry name" value="GxGYxYP_N_1st"/>
</dbReference>
<gene>
    <name evidence="2" type="ORF">U729_1001</name>
</gene>
<dbReference type="Gene3D" id="3.30.70.1690">
    <property type="match status" value="1"/>
</dbReference>
<dbReference type="InterPro" id="IPR029021">
    <property type="entry name" value="Prot-tyrosine_phosphatase-like"/>
</dbReference>
<evidence type="ECO:0000313" key="2">
    <source>
        <dbReference type="EMBL" id="AIY82283.1"/>
    </source>
</evidence>
<dbReference type="InterPro" id="IPR048309">
    <property type="entry name" value="GxGYxYP_N_3rd"/>
</dbReference>
<name>A0A0A7FRX8_9CLOT</name>
<dbReference type="Gene3D" id="3.20.20.490">
    <property type="entry name" value="GxGYxYP glycoside hydrolase, C-terminal domain"/>
    <property type="match status" value="1"/>
</dbReference>
<dbReference type="PROSITE" id="PS50056">
    <property type="entry name" value="TYR_PHOSPHATASE_2"/>
    <property type="match status" value="1"/>
</dbReference>
<dbReference type="Proteomes" id="UP000030635">
    <property type="component" value="Chromosome"/>
</dbReference>
<dbReference type="InterPro" id="IPR025832">
    <property type="entry name" value="GxGYxYP_C"/>
</dbReference>
<dbReference type="STRING" id="1561.NPD11_1989"/>